<keyword evidence="2" id="KW-1185">Reference proteome</keyword>
<name>A0ACB7ZD88_9ERIC</name>
<sequence>MSKSGKQYLKPGFLANKNQTDHGRKSNKKSKANDTTLKATGFKHTTPSPVHPIRLNGNGKRIRTEVNDLDYNPSGEEDDSDDDSIGSFEQEATEIPDQMESSLPPQSPRSTTGSQLANPHNGANDGFKISNRGNSVARGFEVKRRMKTGGKIGGVIFDEDKWLPVGPAKKLFKMEIGIITRLLVPLNVFYWKRMTAAQKAPLFERLESEFDLKFEDQHTRNVVDNIMARRFRLFKHRCHLHYKKFSVEEAPQHPPLNVDPIDWIPLCEHFETTDFKKQSAAGKKNRGDLEVNHTSGSKSFLQRLYEMENPEKGKEPEEPSQVKLYKETHVHTKNGPKKGAWVHPKAAENHEKMEMLKNQQMQEDGNKLTEDDIREEILKTKTGYSRGLGYGVKPCKTIASGASVRIQAQQTEAAEKRAEAADKRAEEANKRAEEADKRAAEAEKQAQQFHEEIQVQRSTITKLEESQLDLKQAFQRFVARFGDINP</sequence>
<gene>
    <name evidence="1" type="ORF">Vadar_022921</name>
</gene>
<reference evidence="1 2" key="1">
    <citation type="journal article" date="2021" name="Hortic Res">
        <title>High-quality reference genome and annotation aids understanding of berry development for evergreen blueberry (Vaccinium darrowii).</title>
        <authorList>
            <person name="Yu J."/>
            <person name="Hulse-Kemp A.M."/>
            <person name="Babiker E."/>
            <person name="Staton M."/>
        </authorList>
    </citation>
    <scope>NUCLEOTIDE SEQUENCE [LARGE SCALE GENOMIC DNA]</scope>
    <source>
        <strain evidence="2">cv. NJ 8807/NJ 8810</strain>
        <tissue evidence="1">Young leaf</tissue>
    </source>
</reference>
<organism evidence="1 2">
    <name type="scientific">Vaccinium darrowii</name>
    <dbReference type="NCBI Taxonomy" id="229202"/>
    <lineage>
        <taxon>Eukaryota</taxon>
        <taxon>Viridiplantae</taxon>
        <taxon>Streptophyta</taxon>
        <taxon>Embryophyta</taxon>
        <taxon>Tracheophyta</taxon>
        <taxon>Spermatophyta</taxon>
        <taxon>Magnoliopsida</taxon>
        <taxon>eudicotyledons</taxon>
        <taxon>Gunneridae</taxon>
        <taxon>Pentapetalae</taxon>
        <taxon>asterids</taxon>
        <taxon>Ericales</taxon>
        <taxon>Ericaceae</taxon>
        <taxon>Vaccinioideae</taxon>
        <taxon>Vaccinieae</taxon>
        <taxon>Vaccinium</taxon>
    </lineage>
</organism>
<proteinExistence type="predicted"/>
<dbReference type="EMBL" id="CM037162">
    <property type="protein sequence ID" value="KAH7863873.1"/>
    <property type="molecule type" value="Genomic_DNA"/>
</dbReference>
<protein>
    <submittedName>
        <fullName evidence="1">Uncharacterized protein</fullName>
    </submittedName>
</protein>
<evidence type="ECO:0000313" key="1">
    <source>
        <dbReference type="EMBL" id="KAH7863873.1"/>
    </source>
</evidence>
<dbReference type="Proteomes" id="UP000828048">
    <property type="component" value="Chromosome 12"/>
</dbReference>
<evidence type="ECO:0000313" key="2">
    <source>
        <dbReference type="Proteomes" id="UP000828048"/>
    </source>
</evidence>
<comment type="caution">
    <text evidence="1">The sequence shown here is derived from an EMBL/GenBank/DDBJ whole genome shotgun (WGS) entry which is preliminary data.</text>
</comment>
<accession>A0ACB7ZD88</accession>